<dbReference type="Gene3D" id="1.10.287.1120">
    <property type="entry name" value="Bipartite methylase S protein"/>
    <property type="match status" value="1"/>
</dbReference>
<dbReference type="Proteomes" id="UP000321464">
    <property type="component" value="Unassembled WGS sequence"/>
</dbReference>
<keyword evidence="2" id="KW-0680">Restriction system</keyword>
<reference evidence="5 6" key="1">
    <citation type="submission" date="2019-07" db="EMBL/GenBank/DDBJ databases">
        <title>Whole genome shotgun sequence of Novosphingobium sediminis NBRC 106119.</title>
        <authorList>
            <person name="Hosoyama A."/>
            <person name="Uohara A."/>
            <person name="Ohji S."/>
            <person name="Ichikawa N."/>
        </authorList>
    </citation>
    <scope>NUCLEOTIDE SEQUENCE [LARGE SCALE GENOMIC DNA]</scope>
    <source>
        <strain evidence="5 6">NBRC 106119</strain>
    </source>
</reference>
<dbReference type="PANTHER" id="PTHR30408:SF13">
    <property type="entry name" value="TYPE I RESTRICTION ENZYME HINDI SPECIFICITY SUBUNIT"/>
    <property type="match status" value="1"/>
</dbReference>
<keyword evidence="3" id="KW-0238">DNA-binding</keyword>
<dbReference type="AlphaFoldDB" id="A0A512AQL5"/>
<name>A0A512AQL5_9SPHN</name>
<organism evidence="5 6">
    <name type="scientific">Novosphingobium sediminis</name>
    <dbReference type="NCBI Taxonomy" id="707214"/>
    <lineage>
        <taxon>Bacteria</taxon>
        <taxon>Pseudomonadati</taxon>
        <taxon>Pseudomonadota</taxon>
        <taxon>Alphaproteobacteria</taxon>
        <taxon>Sphingomonadales</taxon>
        <taxon>Sphingomonadaceae</taxon>
        <taxon>Novosphingobium</taxon>
    </lineage>
</organism>
<dbReference type="InterPro" id="IPR000055">
    <property type="entry name" value="Restrct_endonuc_typeI_TRD"/>
</dbReference>
<comment type="caution">
    <text evidence="5">The sequence shown here is derived from an EMBL/GenBank/DDBJ whole genome shotgun (WGS) entry which is preliminary data.</text>
</comment>
<evidence type="ECO:0000259" key="4">
    <source>
        <dbReference type="Pfam" id="PF01420"/>
    </source>
</evidence>
<dbReference type="GO" id="GO:0009307">
    <property type="term" value="P:DNA restriction-modification system"/>
    <property type="evidence" value="ECO:0007669"/>
    <property type="project" value="UniProtKB-KW"/>
</dbReference>
<feature type="domain" description="Type I restriction modification DNA specificity" evidence="4">
    <location>
        <begin position="37"/>
        <end position="214"/>
    </location>
</feature>
<proteinExistence type="inferred from homology"/>
<protein>
    <recommendedName>
        <fullName evidence="4">Type I restriction modification DNA specificity domain-containing protein</fullName>
    </recommendedName>
</protein>
<evidence type="ECO:0000256" key="2">
    <source>
        <dbReference type="ARBA" id="ARBA00022747"/>
    </source>
</evidence>
<dbReference type="Gene3D" id="3.90.220.20">
    <property type="entry name" value="DNA methylase specificity domains"/>
    <property type="match status" value="2"/>
</dbReference>
<dbReference type="OrthoDB" id="164285at2"/>
<dbReference type="EMBL" id="BJYR01000031">
    <property type="protein sequence ID" value="GEO02018.1"/>
    <property type="molecule type" value="Genomic_DNA"/>
</dbReference>
<accession>A0A512AQL5</accession>
<evidence type="ECO:0000256" key="3">
    <source>
        <dbReference type="ARBA" id="ARBA00023125"/>
    </source>
</evidence>
<keyword evidence="6" id="KW-1185">Reference proteome</keyword>
<dbReference type="CDD" id="cd17248">
    <property type="entry name" value="RMtype1_S_AmiI-TRD2-CR2_like"/>
    <property type="match status" value="1"/>
</dbReference>
<dbReference type="InterPro" id="IPR052021">
    <property type="entry name" value="Type-I_RS_S_subunit"/>
</dbReference>
<evidence type="ECO:0000313" key="5">
    <source>
        <dbReference type="EMBL" id="GEO02018.1"/>
    </source>
</evidence>
<evidence type="ECO:0000256" key="1">
    <source>
        <dbReference type="ARBA" id="ARBA00010923"/>
    </source>
</evidence>
<sequence>MTETGEKRRRLGGREATAAQIPGAYAISVGDTGAPLPQGWKRHLLSDLARMESGHTPSRRHPEYWGGSIPWIGIRDATGNHGRTIYETNENTNELGIANSASRVLPKDTVCLSRTASVGYVVVMGRDMATSQDFANWICGPDLDYRYLKYALIAEGNALLNFASGSVHQTIYFPELKSFHIAAPGRPEQSAIADTLSALDEKIELNRRMNETLEAMAQAIFRDWFVDFGPVRRKMAGVTDPAAIMGGLSPDPVTAAKLANLFPDTLGEDELPVGWSEKPLDQIADFLNGLALQKFPAQPGEPSLPVIKIAELRGGISDKSNRASRDLPERYIIRDGDFLFSWSGSLMAKVWTEGEGALNQHLFKVSSTKYPQWFYARWVHHHMPEFQSIAASKATTMGHIQRGHLSSATTVCPPDNLFDEMSKVMDPLWQRAIHNDLQNLTLAETRDYLLPRLMSGEVRVGDAALEIAA</sequence>
<dbReference type="PANTHER" id="PTHR30408">
    <property type="entry name" value="TYPE-1 RESTRICTION ENZYME ECOKI SPECIFICITY PROTEIN"/>
    <property type="match status" value="1"/>
</dbReference>
<dbReference type="RefSeq" id="WP_147161260.1">
    <property type="nucleotide sequence ID" value="NZ_BJYR01000031.1"/>
</dbReference>
<comment type="similarity">
    <text evidence="1">Belongs to the type-I restriction system S methylase family.</text>
</comment>
<dbReference type="Pfam" id="PF01420">
    <property type="entry name" value="Methylase_S"/>
    <property type="match status" value="1"/>
</dbReference>
<gene>
    <name evidence="5" type="ORF">NSE01_38500</name>
</gene>
<dbReference type="GO" id="GO:0003677">
    <property type="term" value="F:DNA binding"/>
    <property type="evidence" value="ECO:0007669"/>
    <property type="project" value="UniProtKB-KW"/>
</dbReference>
<dbReference type="SUPFAM" id="SSF116734">
    <property type="entry name" value="DNA methylase specificity domain"/>
    <property type="match status" value="2"/>
</dbReference>
<evidence type="ECO:0000313" key="6">
    <source>
        <dbReference type="Proteomes" id="UP000321464"/>
    </source>
</evidence>
<dbReference type="InterPro" id="IPR044946">
    <property type="entry name" value="Restrct_endonuc_typeI_TRD_sf"/>
</dbReference>